<evidence type="ECO:0008006" key="3">
    <source>
        <dbReference type="Google" id="ProtNLM"/>
    </source>
</evidence>
<dbReference type="KEGG" id="sky:D0C37_27250"/>
<dbReference type="GeneID" id="300117828"/>
<dbReference type="Proteomes" id="UP000259636">
    <property type="component" value="Chromosome"/>
</dbReference>
<dbReference type="AlphaFoldDB" id="A0A385DJ16"/>
<evidence type="ECO:0000313" key="1">
    <source>
        <dbReference type="EMBL" id="AXQ57929.1"/>
    </source>
</evidence>
<dbReference type="RefSeq" id="WP_101280657.1">
    <property type="nucleotide sequence ID" value="NZ_CP031742.1"/>
</dbReference>
<gene>
    <name evidence="1" type="ORF">D0C37_27250</name>
</gene>
<sequence length="172" mass="18741">MSASAALPLPLLFLDVDGTLLPYGRTSPPADLEEWAAWQHAGNPQLAEVDRAHGPRLLALPCSPFWATAWMADANEVIAPLLGLPRWPVAELPEAPLEDHGDRLHWKTRALVEAAAGRPFAWVDDEITSLDRAWVARHHPGPALLHRVDPVTGLTAADFAVLGSWLRDPAAR</sequence>
<name>A0A385DJ16_9ACTN</name>
<evidence type="ECO:0000313" key="2">
    <source>
        <dbReference type="Proteomes" id="UP000259636"/>
    </source>
</evidence>
<dbReference type="EMBL" id="CP031742">
    <property type="protein sequence ID" value="AXQ57929.1"/>
    <property type="molecule type" value="Genomic_DNA"/>
</dbReference>
<proteinExistence type="predicted"/>
<accession>A0A385DJ16</accession>
<organism evidence="1 2">
    <name type="scientific">Streptomyces koyangensis</name>
    <dbReference type="NCBI Taxonomy" id="188770"/>
    <lineage>
        <taxon>Bacteria</taxon>
        <taxon>Bacillati</taxon>
        <taxon>Actinomycetota</taxon>
        <taxon>Actinomycetes</taxon>
        <taxon>Kitasatosporales</taxon>
        <taxon>Streptomycetaceae</taxon>
        <taxon>Streptomyces</taxon>
        <taxon>Streptomyces aurantiacus group</taxon>
    </lineage>
</organism>
<reference evidence="1 2" key="1">
    <citation type="submission" date="2018-08" db="EMBL/GenBank/DDBJ databases">
        <authorList>
            <person name="Ferrada E.E."/>
            <person name="Latorre B.A."/>
        </authorList>
    </citation>
    <scope>NUCLEOTIDE SEQUENCE [LARGE SCALE GENOMIC DNA]</scope>
    <source>
        <strain evidence="1 2">VK-A60T</strain>
    </source>
</reference>
<protein>
    <recommendedName>
        <fullName evidence="3">Secreted protein</fullName>
    </recommendedName>
</protein>